<dbReference type="EMBL" id="JBHTEK010000001">
    <property type="protein sequence ID" value="MFC7667275.1"/>
    <property type="molecule type" value="Genomic_DNA"/>
</dbReference>
<dbReference type="InterPro" id="IPR029058">
    <property type="entry name" value="AB_hydrolase_fold"/>
</dbReference>
<gene>
    <name evidence="3" type="ORF">ACFQT0_07475</name>
</gene>
<keyword evidence="4" id="KW-1185">Reference proteome</keyword>
<dbReference type="InterPro" id="IPR001375">
    <property type="entry name" value="Peptidase_S9_cat"/>
</dbReference>
<proteinExistence type="predicted"/>
<dbReference type="Pfam" id="PF00326">
    <property type="entry name" value="Peptidase_S9"/>
    <property type="match status" value="1"/>
</dbReference>
<evidence type="ECO:0000313" key="3">
    <source>
        <dbReference type="EMBL" id="MFC7667275.1"/>
    </source>
</evidence>
<evidence type="ECO:0000259" key="2">
    <source>
        <dbReference type="Pfam" id="PF00930"/>
    </source>
</evidence>
<dbReference type="Gene3D" id="3.40.50.1820">
    <property type="entry name" value="alpha/beta hydrolase"/>
    <property type="match status" value="1"/>
</dbReference>
<protein>
    <submittedName>
        <fullName evidence="3">S9 family peptidase</fullName>
    </submittedName>
</protein>
<dbReference type="SUPFAM" id="SSF53474">
    <property type="entry name" value="alpha/beta-Hydrolases"/>
    <property type="match status" value="1"/>
</dbReference>
<dbReference type="Pfam" id="PF00930">
    <property type="entry name" value="DPPIV_N"/>
    <property type="match status" value="1"/>
</dbReference>
<organism evidence="3 4">
    <name type="scientific">Hymenobacter humi</name>
    <dbReference type="NCBI Taxonomy" id="1411620"/>
    <lineage>
        <taxon>Bacteria</taxon>
        <taxon>Pseudomonadati</taxon>
        <taxon>Bacteroidota</taxon>
        <taxon>Cytophagia</taxon>
        <taxon>Cytophagales</taxon>
        <taxon>Hymenobacteraceae</taxon>
        <taxon>Hymenobacter</taxon>
    </lineage>
</organism>
<sequence length="695" mass="77593">MPGFNWMKDGRYYSALEGGSLVQHEVTTGKAVQTLVESADLKLAGADKPLNVDGYSFNANEQKILFTTETEPIYRHSARSTYYVFDRGTKKLTPLSAGGKQGYATFSPDGQRVAFTRDNNVFVTDLATMKETAVTTNGVKNNLINGSTDWVYEEEFGFAQGFFWSPDSKQLAFYTFDESQVPEYDMQEWGGLYPKENRFKYPKAGEKNSVVSLSTYDVASARTVKMDVGPEPNQYIPRVQWTTAPNTLSIQRLNRLQNKLEILHADAGTGKTKVVLTDTNPAYVEINDDLKYLAGGKQFVFTSEKDGYQHLYLHDMNGKQVRQLTKGPWEISQINGFDPKTGFVYYTSTEGSALQRHLYRVNLKGSGKKRISEAGNGTDVVNMSPDTKYFLNTHSSAGVPTVVSLREGASGKLVKTLEDNAKLRQTLTQYDLGKLEFLTIKTSEGVDLNAWMIKPSNFDPNKKYPVMMHVYGGPSFGSGSTQTVLDNAGGGTAFPNYLWHQMLAQQGYIVVSVENRGTSGRGSAFRKATYANLGKLETIDQGEGAKYLATLPYVDKSRIGIWGWSYGGYMTSLAMTKNADLFKMGIAVAPVTNWRYYDTVYTERYLKTPQENPAGYDENSPVQFAQNLKGKFLLVHGTGDDNVHFQNSIAFVDALIKANKDYQTLYYPNRNHGISGGNTRLHLYRQMTNFVTQNL</sequence>
<name>A0ABW2U1S2_9BACT</name>
<comment type="caution">
    <text evidence="3">The sequence shown here is derived from an EMBL/GenBank/DDBJ whole genome shotgun (WGS) entry which is preliminary data.</text>
</comment>
<dbReference type="Proteomes" id="UP001596513">
    <property type="component" value="Unassembled WGS sequence"/>
</dbReference>
<accession>A0ABW2U1S2</accession>
<dbReference type="RefSeq" id="WP_380201678.1">
    <property type="nucleotide sequence ID" value="NZ_JBHTEK010000001.1"/>
</dbReference>
<evidence type="ECO:0000259" key="1">
    <source>
        <dbReference type="Pfam" id="PF00326"/>
    </source>
</evidence>
<dbReference type="InterPro" id="IPR002469">
    <property type="entry name" value="Peptidase_S9B_N"/>
</dbReference>
<dbReference type="SUPFAM" id="SSF82171">
    <property type="entry name" value="DPP6 N-terminal domain-like"/>
    <property type="match status" value="1"/>
</dbReference>
<dbReference type="PANTHER" id="PTHR11731:SF193">
    <property type="entry name" value="DIPEPTIDYL PEPTIDASE 9"/>
    <property type="match status" value="1"/>
</dbReference>
<feature type="domain" description="Dipeptidylpeptidase IV N-terminal" evidence="2">
    <location>
        <begin position="59"/>
        <end position="400"/>
    </location>
</feature>
<reference evidence="4" key="1">
    <citation type="journal article" date="2019" name="Int. J. Syst. Evol. Microbiol.">
        <title>The Global Catalogue of Microorganisms (GCM) 10K type strain sequencing project: providing services to taxonomists for standard genome sequencing and annotation.</title>
        <authorList>
            <consortium name="The Broad Institute Genomics Platform"/>
            <consortium name="The Broad Institute Genome Sequencing Center for Infectious Disease"/>
            <person name="Wu L."/>
            <person name="Ma J."/>
        </authorList>
    </citation>
    <scope>NUCLEOTIDE SEQUENCE [LARGE SCALE GENOMIC DNA]</scope>
    <source>
        <strain evidence="4">JCM 19635</strain>
    </source>
</reference>
<dbReference type="PANTHER" id="PTHR11731">
    <property type="entry name" value="PROTEASE FAMILY S9B,C DIPEPTIDYL-PEPTIDASE IV-RELATED"/>
    <property type="match status" value="1"/>
</dbReference>
<dbReference type="InterPro" id="IPR050278">
    <property type="entry name" value="Serine_Prot_S9B/DPPIV"/>
</dbReference>
<evidence type="ECO:0000313" key="4">
    <source>
        <dbReference type="Proteomes" id="UP001596513"/>
    </source>
</evidence>
<feature type="domain" description="Peptidase S9 prolyl oligopeptidase catalytic" evidence="1">
    <location>
        <begin position="501"/>
        <end position="695"/>
    </location>
</feature>
<dbReference type="Gene3D" id="2.140.10.30">
    <property type="entry name" value="Dipeptidylpeptidase IV, N-terminal domain"/>
    <property type="match status" value="1"/>
</dbReference>